<dbReference type="RefSeq" id="WP_041965840.1">
    <property type="nucleotide sequence ID" value="NZ_BASE01000044.1"/>
</dbReference>
<evidence type="ECO:0000313" key="2">
    <source>
        <dbReference type="EMBL" id="GAM14053.1"/>
    </source>
</evidence>
<keyword evidence="3" id="KW-1185">Reference proteome</keyword>
<protein>
    <submittedName>
        <fullName evidence="2">Uncharacterized protein</fullName>
    </submittedName>
</protein>
<dbReference type="OrthoDB" id="2469080at2"/>
<reference evidence="2 3" key="1">
    <citation type="submission" date="2013-06" db="EMBL/GenBank/DDBJ databases">
        <title>Whole genome shotgun sequence of Bacillus selenatarsenatis SF-1.</title>
        <authorList>
            <person name="Kuroda M."/>
            <person name="Sei K."/>
            <person name="Yamashita M."/>
            <person name="Ike M."/>
        </authorList>
    </citation>
    <scope>NUCLEOTIDE SEQUENCE [LARGE SCALE GENOMIC DNA]</scope>
    <source>
        <strain evidence="2 3">SF-1</strain>
    </source>
</reference>
<name>A0A0A8X296_MESS1</name>
<dbReference type="EMBL" id="BASE01000044">
    <property type="protein sequence ID" value="GAM14053.1"/>
    <property type="molecule type" value="Genomic_DNA"/>
</dbReference>
<organism evidence="2 3">
    <name type="scientific">Mesobacillus selenatarsenatis (strain DSM 18680 / JCM 14380 / FERM P-15431 / SF-1)</name>
    <dbReference type="NCBI Taxonomy" id="1321606"/>
    <lineage>
        <taxon>Bacteria</taxon>
        <taxon>Bacillati</taxon>
        <taxon>Bacillota</taxon>
        <taxon>Bacilli</taxon>
        <taxon>Bacillales</taxon>
        <taxon>Bacillaceae</taxon>
        <taxon>Mesobacillus</taxon>
    </lineage>
</organism>
<gene>
    <name evidence="2" type="ORF">SAMD00020551_2200</name>
</gene>
<dbReference type="Proteomes" id="UP000031014">
    <property type="component" value="Unassembled WGS sequence"/>
</dbReference>
<sequence length="66" mass="7634">MKNKQPGNKKVPDFKEMTDRVIAEPANGPQLVIKTNLDPSDATEENPYFNNDQITDSEQFKEYFKE</sequence>
<accession>A0A0A8X296</accession>
<evidence type="ECO:0000256" key="1">
    <source>
        <dbReference type="SAM" id="MobiDB-lite"/>
    </source>
</evidence>
<proteinExistence type="predicted"/>
<dbReference type="AlphaFoldDB" id="A0A0A8X296"/>
<dbReference type="STRING" id="1321606.SAMD00020551_2200"/>
<evidence type="ECO:0000313" key="3">
    <source>
        <dbReference type="Proteomes" id="UP000031014"/>
    </source>
</evidence>
<comment type="caution">
    <text evidence="2">The sequence shown here is derived from an EMBL/GenBank/DDBJ whole genome shotgun (WGS) entry which is preliminary data.</text>
</comment>
<feature type="region of interest" description="Disordered" evidence="1">
    <location>
        <begin position="25"/>
        <end position="51"/>
    </location>
</feature>